<proteinExistence type="predicted"/>
<dbReference type="EMBL" id="JAGGJU010000006">
    <property type="protein sequence ID" value="MBP1851015.1"/>
    <property type="molecule type" value="Genomic_DNA"/>
</dbReference>
<accession>A0ABS4DZB2</accession>
<comment type="caution">
    <text evidence="1">The sequence shown here is derived from an EMBL/GenBank/DDBJ whole genome shotgun (WGS) entry which is preliminary data.</text>
</comment>
<reference evidence="1 2" key="1">
    <citation type="submission" date="2021-03" db="EMBL/GenBank/DDBJ databases">
        <title>Genomic Encyclopedia of Type Strains, Phase IV (KMG-IV): sequencing the most valuable type-strain genomes for metagenomic binning, comparative biology and taxonomic classification.</title>
        <authorList>
            <person name="Goeker M."/>
        </authorList>
    </citation>
    <scope>NUCLEOTIDE SEQUENCE [LARGE SCALE GENOMIC DNA]</scope>
    <source>
        <strain evidence="1 2">DSM 21600</strain>
    </source>
</reference>
<dbReference type="Proteomes" id="UP000759443">
    <property type="component" value="Unassembled WGS sequence"/>
</dbReference>
<organism evidence="1 2">
    <name type="scientific">Rhizobium halophytocola</name>
    <dbReference type="NCBI Taxonomy" id="735519"/>
    <lineage>
        <taxon>Bacteria</taxon>
        <taxon>Pseudomonadati</taxon>
        <taxon>Pseudomonadota</taxon>
        <taxon>Alphaproteobacteria</taxon>
        <taxon>Hyphomicrobiales</taxon>
        <taxon>Rhizobiaceae</taxon>
        <taxon>Rhizobium/Agrobacterium group</taxon>
        <taxon>Rhizobium</taxon>
    </lineage>
</organism>
<evidence type="ECO:0000313" key="2">
    <source>
        <dbReference type="Proteomes" id="UP000759443"/>
    </source>
</evidence>
<sequence length="77" mass="9142">MGKIQLVIEDVDDVIEQVYRRFGVRRVIRSLLRAMTRRRHYNNALANLSDRMLRDVGMPLKEKRFPVHPLDVILPPF</sequence>
<protein>
    <submittedName>
        <fullName evidence="1">Uncharacterized protein YjiS (DUF1127 family)</fullName>
    </submittedName>
</protein>
<gene>
    <name evidence="1" type="ORF">J2Z17_002458</name>
</gene>
<dbReference type="RefSeq" id="WP_209945322.1">
    <property type="nucleotide sequence ID" value="NZ_JAGGJU010000006.1"/>
</dbReference>
<name>A0ABS4DZB2_9HYPH</name>
<evidence type="ECO:0000313" key="1">
    <source>
        <dbReference type="EMBL" id="MBP1851015.1"/>
    </source>
</evidence>
<keyword evidence="2" id="KW-1185">Reference proteome</keyword>